<gene>
    <name evidence="1" type="ORF">MRB53_013964</name>
</gene>
<sequence length="111" mass="11596">MRCKRVLGTRPGYVQGLGRGVLAPPSSSTGLHNNQRVEELTTTSSEVSSTVAADGSSDGGLEIANGGSSGGLDGRSKTTNGDSMDDLRSWQKNTEAVMQSIMAQKRGTPPW</sequence>
<keyword evidence="2" id="KW-1185">Reference proteome</keyword>
<proteinExistence type="predicted"/>
<comment type="caution">
    <text evidence="1">The sequence shown here is derived from an EMBL/GenBank/DDBJ whole genome shotgun (WGS) entry which is preliminary data.</text>
</comment>
<evidence type="ECO:0000313" key="1">
    <source>
        <dbReference type="EMBL" id="KAJ8617778.1"/>
    </source>
</evidence>
<protein>
    <submittedName>
        <fullName evidence="1">Uncharacterized protein</fullName>
    </submittedName>
</protein>
<evidence type="ECO:0000313" key="2">
    <source>
        <dbReference type="Proteomes" id="UP001234297"/>
    </source>
</evidence>
<dbReference type="EMBL" id="CM056812">
    <property type="protein sequence ID" value="KAJ8617778.1"/>
    <property type="molecule type" value="Genomic_DNA"/>
</dbReference>
<organism evidence="1 2">
    <name type="scientific">Persea americana</name>
    <name type="common">Avocado</name>
    <dbReference type="NCBI Taxonomy" id="3435"/>
    <lineage>
        <taxon>Eukaryota</taxon>
        <taxon>Viridiplantae</taxon>
        <taxon>Streptophyta</taxon>
        <taxon>Embryophyta</taxon>
        <taxon>Tracheophyta</taxon>
        <taxon>Spermatophyta</taxon>
        <taxon>Magnoliopsida</taxon>
        <taxon>Magnoliidae</taxon>
        <taxon>Laurales</taxon>
        <taxon>Lauraceae</taxon>
        <taxon>Persea</taxon>
    </lineage>
</organism>
<accession>A0ACC2K9P5</accession>
<reference evidence="1 2" key="1">
    <citation type="journal article" date="2022" name="Hortic Res">
        <title>A haplotype resolved chromosomal level avocado genome allows analysis of novel avocado genes.</title>
        <authorList>
            <person name="Nath O."/>
            <person name="Fletcher S.J."/>
            <person name="Hayward A."/>
            <person name="Shaw L.M."/>
            <person name="Masouleh A.K."/>
            <person name="Furtado A."/>
            <person name="Henry R.J."/>
            <person name="Mitter N."/>
        </authorList>
    </citation>
    <scope>NUCLEOTIDE SEQUENCE [LARGE SCALE GENOMIC DNA]</scope>
    <source>
        <strain evidence="2">cv. Hass</strain>
    </source>
</reference>
<name>A0ACC2K9P5_PERAE</name>
<dbReference type="Proteomes" id="UP001234297">
    <property type="component" value="Chromosome 4"/>
</dbReference>